<organism evidence="1 2">
    <name type="scientific">Leptospira limi</name>
    <dbReference type="NCBI Taxonomy" id="2950023"/>
    <lineage>
        <taxon>Bacteria</taxon>
        <taxon>Pseudomonadati</taxon>
        <taxon>Spirochaetota</taxon>
        <taxon>Spirochaetia</taxon>
        <taxon>Leptospirales</taxon>
        <taxon>Leptospiraceae</taxon>
        <taxon>Leptospira</taxon>
    </lineage>
</organism>
<dbReference type="Proteomes" id="UP001209737">
    <property type="component" value="Unassembled WGS sequence"/>
</dbReference>
<keyword evidence="2" id="KW-1185">Reference proteome</keyword>
<proteinExistence type="predicted"/>
<evidence type="ECO:0000313" key="2">
    <source>
        <dbReference type="Proteomes" id="UP001209737"/>
    </source>
</evidence>
<reference evidence="1 2" key="1">
    <citation type="submission" date="2022-06" db="EMBL/GenBank/DDBJ databases">
        <title>Leptospira isolates from biofilms formed at urban environments.</title>
        <authorList>
            <person name="Ribeiro P.S."/>
            <person name="Sousa T."/>
            <person name="Carvalho N."/>
            <person name="Aburjaile F."/>
            <person name="Neves F."/>
            <person name="Oliveira D."/>
            <person name="Blanco L."/>
            <person name="Lima J."/>
            <person name="Costa F."/>
            <person name="Brenig B."/>
            <person name="Soares S."/>
            <person name="Ramos R."/>
            <person name="Goes-Neto A."/>
            <person name="Matiuzzi M."/>
            <person name="Azevedo V."/>
            <person name="Ristow P."/>
        </authorList>
    </citation>
    <scope>NUCLEOTIDE SEQUENCE [LARGE SCALE GENOMIC DNA]</scope>
    <source>
        <strain evidence="1 2">VSF25</strain>
    </source>
</reference>
<protein>
    <submittedName>
        <fullName evidence="1">Uncharacterized protein</fullName>
    </submittedName>
</protein>
<name>A0ABT3LSP9_9LEPT</name>
<sequence>MNFQCFPEMKILIGSVPRADDAAWIRSMTIDVSTGPLLQSYITNDKRVKITFFKKYYLSRIKLSDSLLIAPS</sequence>
<evidence type="ECO:0000313" key="1">
    <source>
        <dbReference type="EMBL" id="MCW7460761.1"/>
    </source>
</evidence>
<accession>A0ABT3LSP9</accession>
<gene>
    <name evidence="1" type="ORF">ND812_01540</name>
</gene>
<comment type="caution">
    <text evidence="1">The sequence shown here is derived from an EMBL/GenBank/DDBJ whole genome shotgun (WGS) entry which is preliminary data.</text>
</comment>
<dbReference type="EMBL" id="JAMQPV010000001">
    <property type="protein sequence ID" value="MCW7460761.1"/>
    <property type="molecule type" value="Genomic_DNA"/>
</dbReference>
<dbReference type="RefSeq" id="WP_265373969.1">
    <property type="nucleotide sequence ID" value="NZ_JAMQPV010000001.1"/>
</dbReference>